<evidence type="ECO:0000313" key="4">
    <source>
        <dbReference type="EMBL" id="KAK1295464.1"/>
    </source>
</evidence>
<dbReference type="GO" id="GO:0003676">
    <property type="term" value="F:nucleic acid binding"/>
    <property type="evidence" value="ECO:0007669"/>
    <property type="project" value="InterPro"/>
</dbReference>
<keyword evidence="5" id="KW-1185">Reference proteome</keyword>
<reference evidence="4" key="1">
    <citation type="journal article" date="2023" name="Nat. Commun.">
        <title>Diploid and tetraploid genomes of Acorus and the evolution of monocots.</title>
        <authorList>
            <person name="Ma L."/>
            <person name="Liu K.W."/>
            <person name="Li Z."/>
            <person name="Hsiao Y.Y."/>
            <person name="Qi Y."/>
            <person name="Fu T."/>
            <person name="Tang G.D."/>
            <person name="Zhang D."/>
            <person name="Sun W.H."/>
            <person name="Liu D.K."/>
            <person name="Li Y."/>
            <person name="Chen G.Z."/>
            <person name="Liu X.D."/>
            <person name="Liao X.Y."/>
            <person name="Jiang Y.T."/>
            <person name="Yu X."/>
            <person name="Hao Y."/>
            <person name="Huang J."/>
            <person name="Zhao X.W."/>
            <person name="Ke S."/>
            <person name="Chen Y.Y."/>
            <person name="Wu W.L."/>
            <person name="Hsu J.L."/>
            <person name="Lin Y.F."/>
            <person name="Huang M.D."/>
            <person name="Li C.Y."/>
            <person name="Huang L."/>
            <person name="Wang Z.W."/>
            <person name="Zhao X."/>
            <person name="Zhong W.Y."/>
            <person name="Peng D.H."/>
            <person name="Ahmad S."/>
            <person name="Lan S."/>
            <person name="Zhang J.S."/>
            <person name="Tsai W.C."/>
            <person name="Van de Peer Y."/>
            <person name="Liu Z.J."/>
        </authorList>
    </citation>
    <scope>NUCLEOTIDE SEQUENCE</scope>
    <source>
        <strain evidence="4">CP</strain>
    </source>
</reference>
<sequence length="306" mass="35571">MPIPVLSLFKNHGFDQTQLSQMITQFPAILTFDPDKILRPKMEFFLHRVGFSPSHLVELVSRRPLMLKGSLERRLNRSFDFLKGVVGSGENVIATISRFPLLLNYDIPNILSSKATLLQDHGMRESDISMYVMRYPRDLSGGHDRFIEVVSELKKMGFDPLSRLYIQALHTMWGLSSSNWQRKCEICKSLGWSEDELLKLIKKSPFFMRLSETNIRKKVKFFMTHLGWDSSVISKYPQCLNFSLEKRIIPRYAVMQMLLSNGLLKKDVNWGKIFSINEKDFLNKFVNKYEEEAPKLMEAYTKEVGV</sequence>
<dbReference type="EMBL" id="JAUJYO010000016">
    <property type="protein sequence ID" value="KAK1295464.1"/>
    <property type="molecule type" value="Genomic_DNA"/>
</dbReference>
<keyword evidence="2" id="KW-0806">Transcription termination</keyword>
<organism evidence="4 5">
    <name type="scientific">Acorus calamus</name>
    <name type="common">Sweet flag</name>
    <dbReference type="NCBI Taxonomy" id="4465"/>
    <lineage>
        <taxon>Eukaryota</taxon>
        <taxon>Viridiplantae</taxon>
        <taxon>Streptophyta</taxon>
        <taxon>Embryophyta</taxon>
        <taxon>Tracheophyta</taxon>
        <taxon>Spermatophyta</taxon>
        <taxon>Magnoliopsida</taxon>
        <taxon>Liliopsida</taxon>
        <taxon>Acoraceae</taxon>
        <taxon>Acorus</taxon>
    </lineage>
</organism>
<keyword evidence="3" id="KW-0809">Transit peptide</keyword>
<name>A0AAV9D3P8_ACOCL</name>
<dbReference type="FunFam" id="1.25.70.10:FF:000001">
    <property type="entry name" value="Mitochondrial transcription termination factor-like"/>
    <property type="match status" value="1"/>
</dbReference>
<dbReference type="Proteomes" id="UP001180020">
    <property type="component" value="Unassembled WGS sequence"/>
</dbReference>
<dbReference type="GO" id="GO:0006353">
    <property type="term" value="P:DNA-templated transcription termination"/>
    <property type="evidence" value="ECO:0007669"/>
    <property type="project" value="UniProtKB-KW"/>
</dbReference>
<dbReference type="Pfam" id="PF02536">
    <property type="entry name" value="mTERF"/>
    <property type="match status" value="2"/>
</dbReference>
<dbReference type="PANTHER" id="PTHR13068">
    <property type="entry name" value="CGI-12 PROTEIN-RELATED"/>
    <property type="match status" value="1"/>
</dbReference>
<dbReference type="InterPro" id="IPR038538">
    <property type="entry name" value="MTERF_sf"/>
</dbReference>
<evidence type="ECO:0000256" key="2">
    <source>
        <dbReference type="ARBA" id="ARBA00022472"/>
    </source>
</evidence>
<protein>
    <submittedName>
        <fullName evidence="4">Uncharacterized protein</fullName>
    </submittedName>
</protein>
<reference evidence="4" key="2">
    <citation type="submission" date="2023-06" db="EMBL/GenBank/DDBJ databases">
        <authorList>
            <person name="Ma L."/>
            <person name="Liu K.-W."/>
            <person name="Li Z."/>
            <person name="Hsiao Y.-Y."/>
            <person name="Qi Y."/>
            <person name="Fu T."/>
            <person name="Tang G."/>
            <person name="Zhang D."/>
            <person name="Sun W.-H."/>
            <person name="Liu D.-K."/>
            <person name="Li Y."/>
            <person name="Chen G.-Z."/>
            <person name="Liu X.-D."/>
            <person name="Liao X.-Y."/>
            <person name="Jiang Y.-T."/>
            <person name="Yu X."/>
            <person name="Hao Y."/>
            <person name="Huang J."/>
            <person name="Zhao X.-W."/>
            <person name="Ke S."/>
            <person name="Chen Y.-Y."/>
            <person name="Wu W.-L."/>
            <person name="Hsu J.-L."/>
            <person name="Lin Y.-F."/>
            <person name="Huang M.-D."/>
            <person name="Li C.-Y."/>
            <person name="Huang L."/>
            <person name="Wang Z.-W."/>
            <person name="Zhao X."/>
            <person name="Zhong W.-Y."/>
            <person name="Peng D.-H."/>
            <person name="Ahmad S."/>
            <person name="Lan S."/>
            <person name="Zhang J.-S."/>
            <person name="Tsai W.-C."/>
            <person name="Van De Peer Y."/>
            <person name="Liu Z.-J."/>
        </authorList>
    </citation>
    <scope>NUCLEOTIDE SEQUENCE</scope>
    <source>
        <strain evidence="4">CP</strain>
        <tissue evidence="4">Leaves</tissue>
    </source>
</reference>
<dbReference type="InterPro" id="IPR003690">
    <property type="entry name" value="MTERF"/>
</dbReference>
<dbReference type="SMART" id="SM00733">
    <property type="entry name" value="Mterf"/>
    <property type="match status" value="6"/>
</dbReference>
<evidence type="ECO:0000256" key="3">
    <source>
        <dbReference type="ARBA" id="ARBA00022946"/>
    </source>
</evidence>
<dbReference type="Gene3D" id="1.25.70.10">
    <property type="entry name" value="Transcription termination factor 3, mitochondrial"/>
    <property type="match status" value="1"/>
</dbReference>
<dbReference type="PANTHER" id="PTHR13068:SF236">
    <property type="entry name" value="OS02G0749800 PROTEIN"/>
    <property type="match status" value="1"/>
</dbReference>
<comment type="similarity">
    <text evidence="1">Belongs to the mTERF family.</text>
</comment>
<accession>A0AAV9D3P8</accession>
<keyword evidence="2" id="KW-0804">Transcription</keyword>
<keyword evidence="2" id="KW-0805">Transcription regulation</keyword>
<comment type="caution">
    <text evidence="4">The sequence shown here is derived from an EMBL/GenBank/DDBJ whole genome shotgun (WGS) entry which is preliminary data.</text>
</comment>
<proteinExistence type="inferred from homology"/>
<gene>
    <name evidence="4" type="ORF">QJS10_CPA16g01209</name>
</gene>
<dbReference type="AlphaFoldDB" id="A0AAV9D3P8"/>
<evidence type="ECO:0000256" key="1">
    <source>
        <dbReference type="ARBA" id="ARBA00007692"/>
    </source>
</evidence>
<evidence type="ECO:0000313" key="5">
    <source>
        <dbReference type="Proteomes" id="UP001180020"/>
    </source>
</evidence>